<dbReference type="InterPro" id="IPR016035">
    <property type="entry name" value="Acyl_Trfase/lysoPLipase"/>
</dbReference>
<dbReference type="SMART" id="SM00825">
    <property type="entry name" value="PKS_KS"/>
    <property type="match status" value="1"/>
</dbReference>
<dbReference type="InterPro" id="IPR020841">
    <property type="entry name" value="PKS_Beta-ketoAc_synthase_dom"/>
</dbReference>
<dbReference type="Gene3D" id="1.10.1200.10">
    <property type="entry name" value="ACP-like"/>
    <property type="match status" value="1"/>
</dbReference>
<dbReference type="SMART" id="SM00822">
    <property type="entry name" value="PKS_KR"/>
    <property type="match status" value="1"/>
</dbReference>
<evidence type="ECO:0000256" key="1">
    <source>
        <dbReference type="ARBA" id="ARBA00022450"/>
    </source>
</evidence>
<dbReference type="SMART" id="SM00827">
    <property type="entry name" value="PKS_AT"/>
    <property type="match status" value="1"/>
</dbReference>
<dbReference type="GO" id="GO:0006633">
    <property type="term" value="P:fatty acid biosynthetic process"/>
    <property type="evidence" value="ECO:0007669"/>
    <property type="project" value="TreeGrafter"/>
</dbReference>
<dbReference type="PANTHER" id="PTHR43775:SF37">
    <property type="entry name" value="SI:DKEY-61P9.11"/>
    <property type="match status" value="1"/>
</dbReference>
<keyword evidence="1" id="KW-0596">Phosphopantetheine</keyword>
<dbReference type="GO" id="GO:0031177">
    <property type="term" value="F:phosphopantetheine binding"/>
    <property type="evidence" value="ECO:0007669"/>
    <property type="project" value="InterPro"/>
</dbReference>
<dbReference type="RefSeq" id="XP_047755841.1">
    <property type="nucleotide sequence ID" value="XM_047899426.1"/>
</dbReference>
<dbReference type="InterPro" id="IPR014043">
    <property type="entry name" value="Acyl_transferase_dom"/>
</dbReference>
<dbReference type="PROSITE" id="PS50075">
    <property type="entry name" value="CARRIER"/>
    <property type="match status" value="1"/>
</dbReference>
<keyword evidence="3" id="KW-0808">Transferase</keyword>
<dbReference type="SMART" id="SM00823">
    <property type="entry name" value="PKS_PP"/>
    <property type="match status" value="1"/>
</dbReference>
<proteinExistence type="predicted"/>
<dbReference type="SUPFAM" id="SSF52151">
    <property type="entry name" value="FabD/lysophospholipase-like"/>
    <property type="match status" value="1"/>
</dbReference>
<dbReference type="EMBL" id="CP090163">
    <property type="protein sequence ID" value="UJO11475.1"/>
    <property type="molecule type" value="Genomic_DNA"/>
</dbReference>
<evidence type="ECO:0000256" key="2">
    <source>
        <dbReference type="ARBA" id="ARBA00022553"/>
    </source>
</evidence>
<dbReference type="InterPro" id="IPR036736">
    <property type="entry name" value="ACP-like_sf"/>
</dbReference>
<dbReference type="Proteomes" id="UP000756132">
    <property type="component" value="Chromosome 1"/>
</dbReference>
<dbReference type="SUPFAM" id="SSF51735">
    <property type="entry name" value="NAD(P)-binding Rossmann-fold domains"/>
    <property type="match status" value="1"/>
</dbReference>
<dbReference type="InterPro" id="IPR036291">
    <property type="entry name" value="NAD(P)-bd_dom_sf"/>
</dbReference>
<dbReference type="InterPro" id="IPR014030">
    <property type="entry name" value="Ketoacyl_synth_N"/>
</dbReference>
<dbReference type="KEGG" id="ffu:CLAFUR5_00278"/>
<organism evidence="6 7">
    <name type="scientific">Passalora fulva</name>
    <name type="common">Tomato leaf mold</name>
    <name type="synonym">Cladosporium fulvum</name>
    <dbReference type="NCBI Taxonomy" id="5499"/>
    <lineage>
        <taxon>Eukaryota</taxon>
        <taxon>Fungi</taxon>
        <taxon>Dikarya</taxon>
        <taxon>Ascomycota</taxon>
        <taxon>Pezizomycotina</taxon>
        <taxon>Dothideomycetes</taxon>
        <taxon>Dothideomycetidae</taxon>
        <taxon>Mycosphaerellales</taxon>
        <taxon>Mycosphaerellaceae</taxon>
        <taxon>Fulvia</taxon>
    </lineage>
</organism>
<feature type="region of interest" description="Disordered" evidence="4">
    <location>
        <begin position="175"/>
        <end position="207"/>
    </location>
</feature>
<protein>
    <submittedName>
        <fullName evidence="6">Squalestatin hexaketide synthase</fullName>
    </submittedName>
</protein>
<dbReference type="InterPro" id="IPR001227">
    <property type="entry name" value="Ac_transferase_dom_sf"/>
</dbReference>
<dbReference type="InterPro" id="IPR020806">
    <property type="entry name" value="PKS_PP-bd"/>
</dbReference>
<dbReference type="SUPFAM" id="SSF53901">
    <property type="entry name" value="Thiolase-like"/>
    <property type="match status" value="1"/>
</dbReference>
<dbReference type="Pfam" id="PF00109">
    <property type="entry name" value="ketoacyl-synt"/>
    <property type="match status" value="1"/>
</dbReference>
<dbReference type="InterPro" id="IPR013968">
    <property type="entry name" value="PKS_KR"/>
</dbReference>
<evidence type="ECO:0000259" key="5">
    <source>
        <dbReference type="PROSITE" id="PS50075"/>
    </source>
</evidence>
<dbReference type="SUPFAM" id="SSF47336">
    <property type="entry name" value="ACP-like"/>
    <property type="match status" value="1"/>
</dbReference>
<dbReference type="Gene3D" id="3.40.50.720">
    <property type="entry name" value="NAD(P)-binding Rossmann-like Domain"/>
    <property type="match status" value="1"/>
</dbReference>
<gene>
    <name evidence="6" type="ORF">CLAFUR5_00278</name>
</gene>
<reference evidence="6" key="1">
    <citation type="submission" date="2021-12" db="EMBL/GenBank/DDBJ databases">
        <authorList>
            <person name="Zaccaron A."/>
            <person name="Stergiopoulos I."/>
        </authorList>
    </citation>
    <scope>NUCLEOTIDE SEQUENCE</scope>
    <source>
        <strain evidence="6">Race5_Kim</strain>
    </source>
</reference>
<evidence type="ECO:0000256" key="3">
    <source>
        <dbReference type="ARBA" id="ARBA00022679"/>
    </source>
</evidence>
<dbReference type="GO" id="GO:0044550">
    <property type="term" value="P:secondary metabolite biosynthetic process"/>
    <property type="evidence" value="ECO:0007669"/>
    <property type="project" value="TreeGrafter"/>
</dbReference>
<dbReference type="Gene3D" id="3.40.366.10">
    <property type="entry name" value="Malonyl-Coenzyme A Acyl Carrier Protein, domain 2"/>
    <property type="match status" value="1"/>
</dbReference>
<name>A0A9Q8P302_PASFU</name>
<reference evidence="6" key="2">
    <citation type="journal article" date="2022" name="Microb. Genom.">
        <title>A chromosome-scale genome assembly of the tomato pathogen Cladosporium fulvum reveals a compartmentalized genome architecture and the presence of a dispensable chromosome.</title>
        <authorList>
            <person name="Zaccaron A.Z."/>
            <person name="Chen L.H."/>
            <person name="Samaras A."/>
            <person name="Stergiopoulos I."/>
        </authorList>
    </citation>
    <scope>NUCLEOTIDE SEQUENCE</scope>
    <source>
        <strain evidence="6">Race5_Kim</strain>
    </source>
</reference>
<keyword evidence="2" id="KW-0597">Phosphoprotein</keyword>
<keyword evidence="7" id="KW-1185">Reference proteome</keyword>
<dbReference type="PANTHER" id="PTHR43775">
    <property type="entry name" value="FATTY ACID SYNTHASE"/>
    <property type="match status" value="1"/>
</dbReference>
<dbReference type="InterPro" id="IPR050091">
    <property type="entry name" value="PKS_NRPS_Biosynth_Enz"/>
</dbReference>
<sequence length="1359" mass="147876">MEPLAICGMSMRLPGGVRDAQAFWDTLIQKKELLCDVPEDKFNVDAFYSPHGKSGTIISRTAFYLTDAELACLDTSMFNISPHELRHIDPELRMLLGITHECLENAGESDYRGKRVGCYVGLGLEISVNSFGIGGANGHVIIDSARAWVPAERRVIAALGTPVAVSDCGVHEARHAARVSRGPPQSKPLLDAWSPSDPYLEDRSRSEPEVPRSQLLVFSATHEKSLARLKSSYETLLEDKTTNPADLARTLGRHRQHHRYRAFCATSPDGEGAHFSATARVSGSSRIVFVFSGQGNVWPRGTENLLRESSIFRQMLTRLDAILASLPACSLSLEKELLRDGDRSRLQDAEIAHPLSVAMQICLCNALGALGVRPEAVVGHSSGEIAAAYVSGALMEEEAIKVAFFRGQAIEQDTTLGAMSSAGLSRDVIDRLALSGVTLACDNSRSSVTLSGRVEEVEEAEASIVEAYPNALVKRVAVGHAYHSRYMRSAGESCERILAGQLRPTRPQCAFYSALRAATEAILSDTEGSIVFAEIGPHPTLTSSLTQSCAEKNFRGSSHVSFMRRSTNSATTFLEGLGRLYQLGVSLDLQTLTPNRRTLTDLPNYPWHHEAEYWNETRLGRDWRFRKYPRHDLLGTRTGEGSTIEPSWRNIMYITGGESELSVRATADIRTNGAVLGEVVAFSGATMALSVTGLTLCPIEGMASDRREDPHAAADLHGNEALSKGTEILENTIELFAHANPLGTLLLHLSGSDEAVESSLASLRARSRERLYSSITICCSSEQSRSALEGKLKDCDKIDYAIVDSTAISESAQLGSRAYDLIVADGKIMGNDTDRERTLLFLRKTMTNSATLIVHEPGSTGLVSTPANGTTNMHQTHSDLWSRAGFCDVSDIKDKILVAKAQSRQAQPPSPNVALLCAEKDGKVVRAIVTLLTCHGISTGLYSLDDLAQMESSQQIVLSVLDQEGQSPLCEASLLGFKNLLQVIQRASHGILWLTKPGPSYAAILGLARTGLGRAIARWMVENGAVHLVFLSRTAGLEPEHEDFMRELEAMGAVCKAVAGTVADNAVVQRLFGDACPPIKGVVQASMVLADISLSNMTLNDWNTVVEPKITGTWNLHNTLASHNLDFFVVLGSLSGFIPYRHSLGLAGSILNFSAVSDIGTLSQQPKLLAAMKEAGAHCLSEVDVLEAFQWAVENSKPWLKKLSSTRWSEEGRLSLGLRSTIPMQNLDELHPWKRDGRMAAYHNSHYNALTPLSKNTMQNIHADPQTTLSDPSTAVVLAEEIAKKALTMLLSAEKEIDTKTALVSVGLDSLIAMQLRSWWRDTFRLEVNVLQVANAKTFEGLGLLAVSLLKRKLIKEEA</sequence>
<dbReference type="GO" id="GO:0004312">
    <property type="term" value="F:fatty acid synthase activity"/>
    <property type="evidence" value="ECO:0007669"/>
    <property type="project" value="TreeGrafter"/>
</dbReference>
<accession>A0A9Q8P302</accession>
<dbReference type="InterPro" id="IPR016039">
    <property type="entry name" value="Thiolase-like"/>
</dbReference>
<dbReference type="InterPro" id="IPR009081">
    <property type="entry name" value="PP-bd_ACP"/>
</dbReference>
<dbReference type="Gene3D" id="3.40.47.10">
    <property type="match status" value="2"/>
</dbReference>
<feature type="domain" description="Carrier" evidence="5">
    <location>
        <begin position="1273"/>
        <end position="1350"/>
    </location>
</feature>
<evidence type="ECO:0000313" key="6">
    <source>
        <dbReference type="EMBL" id="UJO11475.1"/>
    </source>
</evidence>
<dbReference type="Pfam" id="PF00698">
    <property type="entry name" value="Acyl_transf_1"/>
    <property type="match status" value="1"/>
</dbReference>
<evidence type="ECO:0000256" key="4">
    <source>
        <dbReference type="SAM" id="MobiDB-lite"/>
    </source>
</evidence>
<dbReference type="InterPro" id="IPR057326">
    <property type="entry name" value="KR_dom"/>
</dbReference>
<dbReference type="OrthoDB" id="329835at2759"/>
<dbReference type="GeneID" id="71980156"/>
<evidence type="ECO:0000313" key="7">
    <source>
        <dbReference type="Proteomes" id="UP000756132"/>
    </source>
</evidence>
<dbReference type="Pfam" id="PF08659">
    <property type="entry name" value="KR"/>
    <property type="match status" value="1"/>
</dbReference>
<dbReference type="Pfam" id="PF00550">
    <property type="entry name" value="PP-binding"/>
    <property type="match status" value="1"/>
</dbReference>